<accession>A0A0V1BEX3</accession>
<proteinExistence type="predicted"/>
<feature type="non-terminal residue" evidence="2">
    <location>
        <position position="1"/>
    </location>
</feature>
<feature type="transmembrane region" description="Helical" evidence="1">
    <location>
        <begin position="55"/>
        <end position="72"/>
    </location>
</feature>
<keyword evidence="3" id="KW-1185">Reference proteome</keyword>
<keyword evidence="1" id="KW-0812">Transmembrane</keyword>
<dbReference type="AlphaFoldDB" id="A0A0V1BEX3"/>
<reference evidence="2 3" key="1">
    <citation type="submission" date="2015-01" db="EMBL/GenBank/DDBJ databases">
        <title>Evolution of Trichinella species and genotypes.</title>
        <authorList>
            <person name="Korhonen P.K."/>
            <person name="Edoardo P."/>
            <person name="Giuseppe L.R."/>
            <person name="Gasser R.B."/>
        </authorList>
    </citation>
    <scope>NUCLEOTIDE SEQUENCE [LARGE SCALE GENOMIC DNA]</scope>
    <source>
        <strain evidence="2">ISS3</strain>
    </source>
</reference>
<protein>
    <submittedName>
        <fullName evidence="2">Uncharacterized protein</fullName>
    </submittedName>
</protein>
<evidence type="ECO:0000313" key="2">
    <source>
        <dbReference type="EMBL" id="KRY35485.1"/>
    </source>
</evidence>
<sequence>LEYYKRKMDLSVEMTAIQISRTIRMKNEAKQKKLKHRQHAANYERHEAEQKTSRVMCAFLCVLILWILEILRKGELIS</sequence>
<dbReference type="EMBL" id="JYDH01000053">
    <property type="protein sequence ID" value="KRY35485.1"/>
    <property type="molecule type" value="Genomic_DNA"/>
</dbReference>
<organism evidence="2 3">
    <name type="scientific">Trichinella spiralis</name>
    <name type="common">Trichina worm</name>
    <dbReference type="NCBI Taxonomy" id="6334"/>
    <lineage>
        <taxon>Eukaryota</taxon>
        <taxon>Metazoa</taxon>
        <taxon>Ecdysozoa</taxon>
        <taxon>Nematoda</taxon>
        <taxon>Enoplea</taxon>
        <taxon>Dorylaimia</taxon>
        <taxon>Trichinellida</taxon>
        <taxon>Trichinellidae</taxon>
        <taxon>Trichinella</taxon>
    </lineage>
</organism>
<evidence type="ECO:0000256" key="1">
    <source>
        <dbReference type="SAM" id="Phobius"/>
    </source>
</evidence>
<gene>
    <name evidence="2" type="ORF">T01_12962</name>
</gene>
<comment type="caution">
    <text evidence="2">The sequence shown here is derived from an EMBL/GenBank/DDBJ whole genome shotgun (WGS) entry which is preliminary data.</text>
</comment>
<dbReference type="InParanoid" id="A0A0V1BEX3"/>
<keyword evidence="1" id="KW-1133">Transmembrane helix</keyword>
<evidence type="ECO:0000313" key="3">
    <source>
        <dbReference type="Proteomes" id="UP000054776"/>
    </source>
</evidence>
<dbReference type="Proteomes" id="UP000054776">
    <property type="component" value="Unassembled WGS sequence"/>
</dbReference>
<keyword evidence="1" id="KW-0472">Membrane</keyword>
<name>A0A0V1BEX3_TRISP</name>